<evidence type="ECO:0000313" key="3">
    <source>
        <dbReference type="Proteomes" id="UP000770717"/>
    </source>
</evidence>
<reference evidence="2" key="1">
    <citation type="thesis" date="2020" institute="ProQuest LLC" country="789 East Eisenhower Parkway, Ann Arbor, MI, USA">
        <title>Comparative Genomics and Chromosome Evolution.</title>
        <authorList>
            <person name="Mudd A.B."/>
        </authorList>
    </citation>
    <scope>NUCLEOTIDE SEQUENCE</scope>
    <source>
        <strain evidence="2">HN-11 Male</strain>
        <tissue evidence="2">Kidney and liver</tissue>
    </source>
</reference>
<evidence type="ECO:0000256" key="1">
    <source>
        <dbReference type="SAM" id="Phobius"/>
    </source>
</evidence>
<name>A0A8J6FA28_ELECQ</name>
<keyword evidence="1" id="KW-0472">Membrane</keyword>
<dbReference type="AlphaFoldDB" id="A0A8J6FA28"/>
<dbReference type="EMBL" id="WNTK01000005">
    <property type="protein sequence ID" value="KAG9484332.1"/>
    <property type="molecule type" value="Genomic_DNA"/>
</dbReference>
<comment type="caution">
    <text evidence="2">The sequence shown here is derived from an EMBL/GenBank/DDBJ whole genome shotgun (WGS) entry which is preliminary data.</text>
</comment>
<feature type="transmembrane region" description="Helical" evidence="1">
    <location>
        <begin position="29"/>
        <end position="48"/>
    </location>
</feature>
<sequence length="79" mass="9162">MIYFANRTQSIYENQLFTKLHSPNVDNPVNIFSLLGALVTAVLLLGYFPDYCVFYEFTNTFIKDRSSSVCIMKNHFIPE</sequence>
<proteinExistence type="predicted"/>
<organism evidence="2 3">
    <name type="scientific">Eleutherodactylus coqui</name>
    <name type="common">Puerto Rican coqui</name>
    <dbReference type="NCBI Taxonomy" id="57060"/>
    <lineage>
        <taxon>Eukaryota</taxon>
        <taxon>Metazoa</taxon>
        <taxon>Chordata</taxon>
        <taxon>Craniata</taxon>
        <taxon>Vertebrata</taxon>
        <taxon>Euteleostomi</taxon>
        <taxon>Amphibia</taxon>
        <taxon>Batrachia</taxon>
        <taxon>Anura</taxon>
        <taxon>Neobatrachia</taxon>
        <taxon>Hyloidea</taxon>
        <taxon>Eleutherodactylidae</taxon>
        <taxon>Eleutherodactylinae</taxon>
        <taxon>Eleutherodactylus</taxon>
        <taxon>Eleutherodactylus</taxon>
    </lineage>
</organism>
<keyword evidence="1" id="KW-0812">Transmembrane</keyword>
<keyword evidence="3" id="KW-1185">Reference proteome</keyword>
<evidence type="ECO:0000313" key="2">
    <source>
        <dbReference type="EMBL" id="KAG9484332.1"/>
    </source>
</evidence>
<gene>
    <name evidence="2" type="ORF">GDO78_009967</name>
</gene>
<accession>A0A8J6FA28</accession>
<dbReference type="Proteomes" id="UP000770717">
    <property type="component" value="Unassembled WGS sequence"/>
</dbReference>
<keyword evidence="1" id="KW-1133">Transmembrane helix</keyword>
<protein>
    <submittedName>
        <fullName evidence="2">Uncharacterized protein</fullName>
    </submittedName>
</protein>